<name>A0AAJ5VV74_9HYPH</name>
<evidence type="ECO:0000313" key="1">
    <source>
        <dbReference type="EMBL" id="WEK05503.1"/>
    </source>
</evidence>
<proteinExistence type="predicted"/>
<dbReference type="Proteomes" id="UP001217476">
    <property type="component" value="Chromosome"/>
</dbReference>
<dbReference type="AlphaFoldDB" id="A0AAJ5VV74"/>
<accession>A0AAJ5VV74</accession>
<gene>
    <name evidence="1" type="ORF">P0Y65_04400</name>
</gene>
<dbReference type="EMBL" id="CP119312">
    <property type="protein sequence ID" value="WEK05503.1"/>
    <property type="molecule type" value="Genomic_DNA"/>
</dbReference>
<sequence>MAASTASTCNSCVFFEDHSDASAGVCRAHPPVPSSTESNKPAAVWPLVKTDDWCGQHTAGRS</sequence>
<organism evidence="1 2">
    <name type="scientific">Candidatus Devosia phytovorans</name>
    <dbReference type="NCBI Taxonomy" id="3121372"/>
    <lineage>
        <taxon>Bacteria</taxon>
        <taxon>Pseudomonadati</taxon>
        <taxon>Pseudomonadota</taxon>
        <taxon>Alphaproteobacteria</taxon>
        <taxon>Hyphomicrobiales</taxon>
        <taxon>Devosiaceae</taxon>
        <taxon>Devosia</taxon>
    </lineage>
</organism>
<evidence type="ECO:0000313" key="2">
    <source>
        <dbReference type="Proteomes" id="UP001217476"/>
    </source>
</evidence>
<reference evidence="1" key="1">
    <citation type="submission" date="2023-03" db="EMBL/GenBank/DDBJ databases">
        <title>Andean soil-derived lignocellulolytic bacterial consortium as a source of novel taxa and putative plastic-active enzymes.</title>
        <authorList>
            <person name="Diaz-Garcia L."/>
            <person name="Chuvochina M."/>
            <person name="Feuerriegel G."/>
            <person name="Bunk B."/>
            <person name="Sproer C."/>
            <person name="Streit W.R."/>
            <person name="Rodriguez L.M."/>
            <person name="Overmann J."/>
            <person name="Jimenez D.J."/>
        </authorList>
    </citation>
    <scope>NUCLEOTIDE SEQUENCE</scope>
    <source>
        <strain evidence="1">MAG 4196</strain>
    </source>
</reference>
<protein>
    <submittedName>
        <fullName evidence="1">Uncharacterized protein</fullName>
    </submittedName>
</protein>